<dbReference type="CDD" id="cd06096">
    <property type="entry name" value="Plasmepsin_5"/>
    <property type="match status" value="1"/>
</dbReference>
<feature type="compositionally biased region" description="Basic and acidic residues" evidence="10">
    <location>
        <begin position="644"/>
        <end position="658"/>
    </location>
</feature>
<evidence type="ECO:0000259" key="12">
    <source>
        <dbReference type="PROSITE" id="PS51767"/>
    </source>
</evidence>
<evidence type="ECO:0000256" key="3">
    <source>
        <dbReference type="ARBA" id="ARBA00022692"/>
    </source>
</evidence>
<dbReference type="Proteomes" id="UP001429100">
    <property type="component" value="Unassembled WGS sequence"/>
</dbReference>
<feature type="region of interest" description="Disordered" evidence="10">
    <location>
        <begin position="609"/>
        <end position="667"/>
    </location>
</feature>
<dbReference type="InterPro" id="IPR033121">
    <property type="entry name" value="PEPTIDASE_A1"/>
</dbReference>
<keyword evidence="8 11" id="KW-0472">Membrane</keyword>
<evidence type="ECO:0000313" key="14">
    <source>
        <dbReference type="EMBL" id="PPS97243.1"/>
    </source>
</evidence>
<dbReference type="Pfam" id="PF14541">
    <property type="entry name" value="TAXi_C"/>
    <property type="match status" value="1"/>
</dbReference>
<gene>
    <name evidence="13" type="ORF">CHUDEA1_3690</name>
    <name evidence="14" type="ORF">GY17_00001384</name>
</gene>
<dbReference type="InterPro" id="IPR032799">
    <property type="entry name" value="TAXi_C"/>
</dbReference>
<feature type="compositionally biased region" description="Low complexity" evidence="10">
    <location>
        <begin position="613"/>
        <end position="638"/>
    </location>
</feature>
<reference evidence="14 15" key="1">
    <citation type="submission" date="2014-11" db="EMBL/GenBank/DDBJ databases">
        <title>Comparative genomic analysis of Cryptosporidium hominis reveals occurrence of genetic recombination in virulent subtypes.</title>
        <authorList>
            <person name="Guo Y."/>
            <person name="Tang K."/>
            <person name="Frace M."/>
            <person name="Li N."/>
            <person name="Roellig D.M."/>
            <person name="Sammons S."/>
            <person name="Knipe K."/>
            <person name="Rowe L."/>
            <person name="Feng Y."/>
            <person name="Xiao L."/>
        </authorList>
    </citation>
    <scope>NUCLEOTIDE SEQUENCE [LARGE SCALE GENOMIC DNA]</scope>
    <source>
        <strain evidence="14">30976</strain>
    </source>
</reference>
<keyword evidence="4" id="KW-0732">Signal</keyword>
<comment type="subcellular location">
    <subcellularLocation>
        <location evidence="9">Endomembrane system</location>
        <topology evidence="9">Single-pass type I membrane protein</topology>
    </subcellularLocation>
</comment>
<dbReference type="Proteomes" id="UP000199752">
    <property type="component" value="Chromosome 1"/>
</dbReference>
<dbReference type="InterPro" id="IPR001969">
    <property type="entry name" value="Aspartic_peptidase_AS"/>
</dbReference>
<dbReference type="VEuPathDB" id="CryptoDB:ChTU502y2012_376g0085"/>
<evidence type="ECO:0000256" key="4">
    <source>
        <dbReference type="ARBA" id="ARBA00022729"/>
    </source>
</evidence>
<feature type="region of interest" description="Disordered" evidence="10">
    <location>
        <begin position="571"/>
        <end position="591"/>
    </location>
</feature>
<dbReference type="Gene3D" id="2.40.70.10">
    <property type="entry name" value="Acid Proteases"/>
    <property type="match status" value="3"/>
</dbReference>
<dbReference type="AlphaFoldDB" id="A0A0S4TAW2"/>
<feature type="compositionally biased region" description="Polar residues" evidence="10">
    <location>
        <begin position="721"/>
        <end position="740"/>
    </location>
</feature>
<keyword evidence="2 14" id="KW-0645">Protease</keyword>
<dbReference type="GO" id="GO:0012505">
    <property type="term" value="C:endomembrane system"/>
    <property type="evidence" value="ECO:0007669"/>
    <property type="project" value="UniProtKB-SubCell"/>
</dbReference>
<dbReference type="InterPro" id="IPR032861">
    <property type="entry name" value="TAXi_N"/>
</dbReference>
<dbReference type="EMBL" id="JTAI01000044">
    <property type="protein sequence ID" value="PPS97243.1"/>
    <property type="molecule type" value="Genomic_DNA"/>
</dbReference>
<keyword evidence="15" id="KW-1185">Reference proteome</keyword>
<keyword evidence="7 11" id="KW-1133">Transmembrane helix</keyword>
<protein>
    <submittedName>
        <fullName evidence="14">Aspartyl (Acid) protease</fullName>
    </submittedName>
</protein>
<dbReference type="PROSITE" id="PS51257">
    <property type="entry name" value="PROKAR_LIPOPROTEIN"/>
    <property type="match status" value="1"/>
</dbReference>
<keyword evidence="3 11" id="KW-0812">Transmembrane</keyword>
<reference evidence="13" key="2">
    <citation type="submission" date="2015-08" db="EMBL/GenBank/DDBJ databases">
        <authorList>
            <person name="Babu N.S."/>
            <person name="Beckwith C.J."/>
            <person name="Beseler K.G."/>
            <person name="Brison A."/>
            <person name="Carone J.V."/>
            <person name="Caskin T.P."/>
            <person name="Diamond M."/>
            <person name="Durham M.E."/>
            <person name="Foxe J.M."/>
            <person name="Go M."/>
            <person name="Henderson B.A."/>
            <person name="Jones I.B."/>
            <person name="McGettigan J.A."/>
            <person name="Micheletti S.J."/>
            <person name="Nasrallah M.E."/>
            <person name="Ortiz D."/>
            <person name="Piller C.R."/>
            <person name="Privatt S.R."/>
            <person name="Schneider S.L."/>
            <person name="Sharp S."/>
            <person name="Smith T.C."/>
            <person name="Stanton J.D."/>
            <person name="Ullery H.E."/>
            <person name="Wilson R.J."/>
            <person name="Serrano M.G."/>
            <person name="Buck G."/>
            <person name="Lee V."/>
            <person name="Wang Y."/>
            <person name="Carvalho R."/>
            <person name="Voegtly L."/>
            <person name="Shi R."/>
            <person name="Duckworth R."/>
            <person name="Johnson A."/>
            <person name="Loviza R."/>
            <person name="Walstead R."/>
            <person name="Shah Z."/>
            <person name="Kiflezghi M."/>
            <person name="Wade K."/>
            <person name="Ball S.L."/>
            <person name="Bradley K.W."/>
            <person name="Asai D.J."/>
            <person name="Bowman C.A."/>
            <person name="Russell D.A."/>
            <person name="Pope W.H."/>
            <person name="Jacobs-Sera D."/>
            <person name="Hendrix R.W."/>
            <person name="Hatfull G.F."/>
        </authorList>
    </citation>
    <scope>NUCLEOTIDE SEQUENCE [LARGE SCALE GENOMIC DNA]</scope>
</reference>
<feature type="compositionally biased region" description="Basic and acidic residues" evidence="10">
    <location>
        <begin position="741"/>
        <end position="756"/>
    </location>
</feature>
<accession>A0A0S4TAW2</accession>
<dbReference type="GO" id="GO:0006508">
    <property type="term" value="P:proteolysis"/>
    <property type="evidence" value="ECO:0007669"/>
    <property type="project" value="UniProtKB-KW"/>
</dbReference>
<keyword evidence="5" id="KW-0064">Aspartyl protease</keyword>
<sequence>MNMMKILIATLGGAILFGCSFSRVEARIQMKAYGSIVSTAYYYSDIFIGLPEPQRQSVILDTGSNLLAFSSTQCQQCGTHLDAYYDPFKSITKREVPCHSYCKVCVNNKKQCAYTIHYLEGSSLSGSYFEDFVAIRNEKGINSEPSPYVVGLSTIFGGITHETNLFFTQAASGILGLAYTASSQERAPLFQTWTKRSKYAKDAILSLCFSSEGGMISFGGYNSEYWVLGSNDKSFRSTSEANLFERALGYSFLSSSSNSQSRSNSRGNNLDSKIGWTPLSILNGNYYVQLTKVSVYQTKLTLHKDSSSGNTKPIPLVIDSGTTLSYFPEHIFIQILNVINQRIAETENKSTFRSLIEAGSKFLEYTGLKSSSSQNELELGIKQISIFPGEVPGAALLRKRVYRRLNNIEDIVNTFNSTVHPENFSDEDIESSNNQLNNSNEVSNHFNQTTTSTTTSTINTLFSSQEFDIDSSVSRIMLETSKGERCWKLRDPNEMSRFPTITLGFPGLKVEWEPAQYLYKKYRNTYCLGFDSDKSFLVLGASFFINKDVIIDVKNSRASFVKSNCPQIAHARRTSTSEMSQLLKDASSSSPESIMKSEVVVFDSNTKHINIENGNSNNNNNNNNSQSLNLSSGTSSKNPPNYRHSADNDTISESHWEPKNLTSPSSLSSYLSQSAVQYIGVTNHSVDYYNQSINYENLGNNDMLILYLKQQLHDIDDIADNTGNPQIQKNLQDANNSPSDSKNENQDANSDNKDSSSRYSNSQPTIIHWLIILLTALFSCYLFNGVDQKDAKTE</sequence>
<evidence type="ECO:0000256" key="8">
    <source>
        <dbReference type="ARBA" id="ARBA00023136"/>
    </source>
</evidence>
<evidence type="ECO:0000313" key="13">
    <source>
        <dbReference type="EMBL" id="CUV04324.1"/>
    </source>
</evidence>
<reference evidence="14 15" key="3">
    <citation type="submission" date="2017-10" db="EMBL/GenBank/DDBJ databases">
        <title>Consistent, comparative and evidence-based genome annotation and re-annotation for the closely-related species, Cryptosporidium parvum, C. hominis and C. tyzzeri.</title>
        <authorList>
            <person name="Baptista R.P."/>
            <person name="Li Y."/>
            <person name="Sateriale A."/>
            <person name="Striepen B."/>
            <person name="Kissinger J.C."/>
        </authorList>
    </citation>
    <scope>NUCLEOTIDE SEQUENCE [LARGE SCALE GENOMIC DNA]</scope>
    <source>
        <strain evidence="14">30976</strain>
    </source>
</reference>
<evidence type="ECO:0000256" key="11">
    <source>
        <dbReference type="SAM" id="Phobius"/>
    </source>
</evidence>
<dbReference type="SUPFAM" id="SSF50630">
    <property type="entry name" value="Acid proteases"/>
    <property type="match status" value="1"/>
</dbReference>
<name>A0A0S4TAW2_CRYHO</name>
<evidence type="ECO:0000256" key="5">
    <source>
        <dbReference type="ARBA" id="ARBA00022750"/>
    </source>
</evidence>
<dbReference type="InterPro" id="IPR001461">
    <property type="entry name" value="Aspartic_peptidase_A1"/>
</dbReference>
<feature type="region of interest" description="Disordered" evidence="10">
    <location>
        <begin position="719"/>
        <end position="760"/>
    </location>
</feature>
<evidence type="ECO:0000256" key="10">
    <source>
        <dbReference type="SAM" id="MobiDB-lite"/>
    </source>
</evidence>
<dbReference type="InterPro" id="IPR033866">
    <property type="entry name" value="Plasmepsin_5"/>
</dbReference>
<comment type="similarity">
    <text evidence="1">Belongs to the peptidase A1 family.</text>
</comment>
<dbReference type="InterPro" id="IPR021109">
    <property type="entry name" value="Peptidase_aspartic_dom_sf"/>
</dbReference>
<dbReference type="OrthoDB" id="2747330at2759"/>
<dbReference type="PANTHER" id="PTHR13683">
    <property type="entry name" value="ASPARTYL PROTEASES"/>
    <property type="match status" value="1"/>
</dbReference>
<evidence type="ECO:0000256" key="7">
    <source>
        <dbReference type="ARBA" id="ARBA00022989"/>
    </source>
</evidence>
<evidence type="ECO:0000313" key="15">
    <source>
        <dbReference type="Proteomes" id="UP001429100"/>
    </source>
</evidence>
<feature type="transmembrane region" description="Helical" evidence="11">
    <location>
        <begin position="766"/>
        <end position="784"/>
    </location>
</feature>
<dbReference type="PANTHER" id="PTHR13683:SF375">
    <property type="entry name" value="PEPTIDASE A1 DOMAIN-CONTAINING PROTEIN"/>
    <property type="match status" value="1"/>
</dbReference>
<dbReference type="VEuPathDB" id="CryptoDB:Chro.10416"/>
<organism evidence="13">
    <name type="scientific">Cryptosporidium hominis</name>
    <dbReference type="NCBI Taxonomy" id="237895"/>
    <lineage>
        <taxon>Eukaryota</taxon>
        <taxon>Sar</taxon>
        <taxon>Alveolata</taxon>
        <taxon>Apicomplexa</taxon>
        <taxon>Conoidasida</taxon>
        <taxon>Coccidia</taxon>
        <taxon>Eucoccidiorida</taxon>
        <taxon>Eimeriorina</taxon>
        <taxon>Cryptosporidiidae</taxon>
        <taxon>Cryptosporidium</taxon>
    </lineage>
</organism>
<evidence type="ECO:0000256" key="6">
    <source>
        <dbReference type="ARBA" id="ARBA00022801"/>
    </source>
</evidence>
<dbReference type="Pfam" id="PF14543">
    <property type="entry name" value="TAXi_N"/>
    <property type="match status" value="1"/>
</dbReference>
<dbReference type="GO" id="GO:0004190">
    <property type="term" value="F:aspartic-type endopeptidase activity"/>
    <property type="evidence" value="ECO:0007669"/>
    <property type="project" value="UniProtKB-KW"/>
</dbReference>
<evidence type="ECO:0000256" key="1">
    <source>
        <dbReference type="ARBA" id="ARBA00007447"/>
    </source>
</evidence>
<dbReference type="VEuPathDB" id="CryptoDB:CHUDEA1_3690"/>
<dbReference type="VEuPathDB" id="CryptoDB:GY17_00001384"/>
<dbReference type="PROSITE" id="PS51767">
    <property type="entry name" value="PEPTIDASE_A1"/>
    <property type="match status" value="1"/>
</dbReference>
<dbReference type="PROSITE" id="PS00141">
    <property type="entry name" value="ASP_PROTEASE"/>
    <property type="match status" value="1"/>
</dbReference>
<evidence type="ECO:0000256" key="9">
    <source>
        <dbReference type="ARBA" id="ARBA00046288"/>
    </source>
</evidence>
<proteinExistence type="inferred from homology"/>
<dbReference type="EMBL" id="LN877947">
    <property type="protein sequence ID" value="CUV04324.1"/>
    <property type="molecule type" value="Genomic_DNA"/>
</dbReference>
<evidence type="ECO:0000256" key="2">
    <source>
        <dbReference type="ARBA" id="ARBA00022670"/>
    </source>
</evidence>
<feature type="domain" description="Peptidase A1" evidence="12">
    <location>
        <begin position="42"/>
        <end position="561"/>
    </location>
</feature>
<keyword evidence="6" id="KW-0378">Hydrolase</keyword>